<sequence length="1013" mass="110976">MRAQPNVATTPPTPPTSPAGRLAATRTTYQALTSHKRTEQHQERGKTGRSSNVHAAAMEPATAAAAACPRLLVSLFLVLSCFVSPELVHGQPDALGFISIDCGIADGPSYPDESTRGLRYVSDAGFVDAGAGANAGINPPYSDRELAARYLTVRHFSGGAARNCYTLRGLSPGGRYLVRSSFYYGNYDVLNRPPSFHLYLGVNRWAAVNVTAADDMYIFEAVVVSPADFFQVCLVEIGQGTPFISGLDLRPLRAAMYPEATVNQSLLLLNVRRPAARFALNRYHFWRPASFYKIYRYPFDSYDRIWQSYGDVAAWTNITTAADVDVSKASSFDAPPVVLRSAATPVNGTRLDFSWSPDTSQNNDSSSAAYLLLLYFTELQQLPGNALRRFDILVDGASWNGSRSYTPKYLSAEVVEQVVVQGSGQHTVSLVATPDATLPPILNAFEIYSLRQMTELATNNGDAKAMMGIRTTYMLKKNWMGDPCAPKAFAWNGLNCSYSSSGPAWITALILSSSLLTGAVDPSFGDLKSLQYLDLSNNSLSGPIPDFLAQMPSLKFLDLSSNKLSGSIPAALVRKRQNGSLVLRIGNNANICDNGASTCAPNDKQKNRTLIIAIAVPIAVATLLFVAAIIILHRRRIKQDTWMANSARLNSPRDRERSNLFENRQFSYKELKLITANFKEEIGRGGFGAVFLGYLENGSPVAVKIRSKTSSQGDREFLSEAQHLSRVHHRNLVSLIGYCKDKKQLALVYEYMHGGDLEDRLRGEVSVATPLSWHRRLKIALDSAHGLEYLHRSCQPPLIHRDVKTKNILLSADLDAKISDFGLTKVFADEFMTHITTQPAGTLGYLDPEYYNTSRLSEKSDVYSFGVVLLEVITGQSPAVAITDTESIHIAQWVRQKLSEGNIESIADSKMGRECDVNSVWKVTELALQCKEQPSRERPTMTDVVAELKECLELEVSRGMGNYNSVTSGTSNLSATSADSHNDAQANDLKQQSVLELGQVGDASPTHIGPAPR</sequence>
<evidence type="ECO:0000256" key="18">
    <source>
        <dbReference type="PROSITE-ProRule" id="PRU10141"/>
    </source>
</evidence>
<keyword evidence="6" id="KW-0808">Transferase</keyword>
<evidence type="ECO:0000256" key="10">
    <source>
        <dbReference type="ARBA" id="ARBA00022741"/>
    </source>
</evidence>
<dbReference type="Pfam" id="PF12819">
    <property type="entry name" value="Malectin_like"/>
    <property type="match status" value="1"/>
</dbReference>
<evidence type="ECO:0000256" key="5">
    <source>
        <dbReference type="ARBA" id="ARBA00022614"/>
    </source>
</evidence>
<dbReference type="PANTHER" id="PTHR45631:SF8">
    <property type="entry name" value="OS12G0567500 PROTEIN"/>
    <property type="match status" value="1"/>
</dbReference>
<dbReference type="Gene3D" id="3.80.10.10">
    <property type="entry name" value="Ribonuclease Inhibitor"/>
    <property type="match status" value="1"/>
</dbReference>
<dbReference type="SMART" id="SM00220">
    <property type="entry name" value="S_TKc"/>
    <property type="match status" value="1"/>
</dbReference>
<dbReference type="InterPro" id="IPR008271">
    <property type="entry name" value="Ser/Thr_kinase_AS"/>
</dbReference>
<evidence type="ECO:0000256" key="13">
    <source>
        <dbReference type="ARBA" id="ARBA00022989"/>
    </source>
</evidence>
<dbReference type="PRINTS" id="PR00019">
    <property type="entry name" value="LEURICHRPT"/>
</dbReference>
<dbReference type="Gramene" id="TRITD5Bv1G040940.1">
    <property type="protein sequence ID" value="TRITD5Bv1G040940.1"/>
    <property type="gene ID" value="TRITD5Bv1G040940"/>
</dbReference>
<evidence type="ECO:0000256" key="8">
    <source>
        <dbReference type="ARBA" id="ARBA00022729"/>
    </source>
</evidence>
<feature type="transmembrane region" description="Helical" evidence="20">
    <location>
        <begin position="610"/>
        <end position="632"/>
    </location>
</feature>
<dbReference type="InterPro" id="IPR011009">
    <property type="entry name" value="Kinase-like_dom_sf"/>
</dbReference>
<feature type="binding site" evidence="18">
    <location>
        <position position="704"/>
    </location>
    <ligand>
        <name>ATP</name>
        <dbReference type="ChEBI" id="CHEBI:30616"/>
    </ligand>
</feature>
<dbReference type="FunFam" id="3.30.200.20:FF:000178">
    <property type="entry name" value="serine/threonine-protein kinase PBS1-like"/>
    <property type="match status" value="1"/>
</dbReference>
<evidence type="ECO:0000256" key="2">
    <source>
        <dbReference type="ARBA" id="ARBA00012513"/>
    </source>
</evidence>
<dbReference type="InterPro" id="IPR000719">
    <property type="entry name" value="Prot_kinase_dom"/>
</dbReference>
<dbReference type="PROSITE" id="PS51450">
    <property type="entry name" value="LRR"/>
    <property type="match status" value="1"/>
</dbReference>
<dbReference type="Proteomes" id="UP000324705">
    <property type="component" value="Chromosome 5B"/>
</dbReference>
<evidence type="ECO:0000256" key="12">
    <source>
        <dbReference type="ARBA" id="ARBA00022840"/>
    </source>
</evidence>
<evidence type="ECO:0000256" key="6">
    <source>
        <dbReference type="ARBA" id="ARBA00022679"/>
    </source>
</evidence>
<dbReference type="InterPro" id="IPR017441">
    <property type="entry name" value="Protein_kinase_ATP_BS"/>
</dbReference>
<dbReference type="Gene3D" id="1.10.510.10">
    <property type="entry name" value="Transferase(Phosphotransferase) domain 1"/>
    <property type="match status" value="1"/>
</dbReference>
<accession>A0A9R1AHP4</accession>
<keyword evidence="11" id="KW-0418">Kinase</keyword>
<gene>
    <name evidence="22" type="ORF">TRITD_5Bv1G040940</name>
</gene>
<evidence type="ECO:0000256" key="11">
    <source>
        <dbReference type="ARBA" id="ARBA00022777"/>
    </source>
</evidence>
<dbReference type="PANTHER" id="PTHR45631">
    <property type="entry name" value="OS07G0107800 PROTEIN-RELATED"/>
    <property type="match status" value="1"/>
</dbReference>
<evidence type="ECO:0000256" key="3">
    <source>
        <dbReference type="ARBA" id="ARBA00022527"/>
    </source>
</evidence>
<dbReference type="GO" id="GO:0005886">
    <property type="term" value="C:plasma membrane"/>
    <property type="evidence" value="ECO:0007669"/>
    <property type="project" value="UniProtKB-SubCell"/>
</dbReference>
<keyword evidence="7 20" id="KW-0812">Transmembrane</keyword>
<reference evidence="22 23" key="1">
    <citation type="submission" date="2017-09" db="EMBL/GenBank/DDBJ databases">
        <authorList>
            <consortium name="International Durum Wheat Genome Sequencing Consortium (IDWGSC)"/>
            <person name="Milanesi L."/>
        </authorList>
    </citation>
    <scope>NUCLEOTIDE SEQUENCE [LARGE SCALE GENOMIC DNA]</scope>
    <source>
        <strain evidence="23">cv. Svevo</strain>
    </source>
</reference>
<comment type="catalytic activity">
    <reaction evidence="16">
        <text>L-threonyl-[protein] + ATP = O-phospho-L-threonyl-[protein] + ADP + H(+)</text>
        <dbReference type="Rhea" id="RHEA:46608"/>
        <dbReference type="Rhea" id="RHEA-COMP:11060"/>
        <dbReference type="Rhea" id="RHEA-COMP:11605"/>
        <dbReference type="ChEBI" id="CHEBI:15378"/>
        <dbReference type="ChEBI" id="CHEBI:30013"/>
        <dbReference type="ChEBI" id="CHEBI:30616"/>
        <dbReference type="ChEBI" id="CHEBI:61977"/>
        <dbReference type="ChEBI" id="CHEBI:456216"/>
        <dbReference type="EC" id="2.7.11.1"/>
    </reaction>
</comment>
<dbReference type="GO" id="GO:0004674">
    <property type="term" value="F:protein serine/threonine kinase activity"/>
    <property type="evidence" value="ECO:0007669"/>
    <property type="project" value="UniProtKB-KW"/>
</dbReference>
<evidence type="ECO:0000256" key="19">
    <source>
        <dbReference type="SAM" id="MobiDB-lite"/>
    </source>
</evidence>
<keyword evidence="10 18" id="KW-0547">Nucleotide-binding</keyword>
<feature type="region of interest" description="Disordered" evidence="19">
    <location>
        <begin position="1"/>
        <end position="54"/>
    </location>
</feature>
<dbReference type="AlphaFoldDB" id="A0A9R1AHP4"/>
<name>A0A9R1AHP4_TRITD</name>
<protein>
    <recommendedName>
        <fullName evidence="2">non-specific serine/threonine protein kinase</fullName>
        <ecNumber evidence="2">2.7.11.1</ecNumber>
    </recommendedName>
</protein>
<keyword evidence="14 20" id="KW-0472">Membrane</keyword>
<keyword evidence="13 20" id="KW-1133">Transmembrane helix</keyword>
<evidence type="ECO:0000259" key="21">
    <source>
        <dbReference type="PROSITE" id="PS50011"/>
    </source>
</evidence>
<dbReference type="Pfam" id="PF13855">
    <property type="entry name" value="LRR_8"/>
    <property type="match status" value="1"/>
</dbReference>
<dbReference type="PROSITE" id="PS00107">
    <property type="entry name" value="PROTEIN_KINASE_ATP"/>
    <property type="match status" value="1"/>
</dbReference>
<feature type="compositionally biased region" description="Basic and acidic residues" evidence="19">
    <location>
        <begin position="36"/>
        <end position="46"/>
    </location>
</feature>
<evidence type="ECO:0000256" key="17">
    <source>
        <dbReference type="ARBA" id="ARBA00048679"/>
    </source>
</evidence>
<dbReference type="Pfam" id="PF07714">
    <property type="entry name" value="PK_Tyr_Ser-Thr"/>
    <property type="match status" value="1"/>
</dbReference>
<dbReference type="SUPFAM" id="SSF56112">
    <property type="entry name" value="Protein kinase-like (PK-like)"/>
    <property type="match status" value="1"/>
</dbReference>
<keyword evidence="5" id="KW-0433">Leucine-rich repeat</keyword>
<organism evidence="22 23">
    <name type="scientific">Triticum turgidum subsp. durum</name>
    <name type="common">Durum wheat</name>
    <name type="synonym">Triticum durum</name>
    <dbReference type="NCBI Taxonomy" id="4567"/>
    <lineage>
        <taxon>Eukaryota</taxon>
        <taxon>Viridiplantae</taxon>
        <taxon>Streptophyta</taxon>
        <taxon>Embryophyta</taxon>
        <taxon>Tracheophyta</taxon>
        <taxon>Spermatophyta</taxon>
        <taxon>Magnoliopsida</taxon>
        <taxon>Liliopsida</taxon>
        <taxon>Poales</taxon>
        <taxon>Poaceae</taxon>
        <taxon>BOP clade</taxon>
        <taxon>Pooideae</taxon>
        <taxon>Triticodae</taxon>
        <taxon>Triticeae</taxon>
        <taxon>Triticinae</taxon>
        <taxon>Triticum</taxon>
    </lineage>
</organism>
<dbReference type="PROSITE" id="PS50011">
    <property type="entry name" value="PROTEIN_KINASE_DOM"/>
    <property type="match status" value="1"/>
</dbReference>
<evidence type="ECO:0000256" key="15">
    <source>
        <dbReference type="ARBA" id="ARBA00023170"/>
    </source>
</evidence>
<dbReference type="CDD" id="cd14066">
    <property type="entry name" value="STKc_IRAK"/>
    <property type="match status" value="1"/>
</dbReference>
<dbReference type="PROSITE" id="PS00108">
    <property type="entry name" value="PROTEIN_KINASE_ST"/>
    <property type="match status" value="1"/>
</dbReference>
<keyword evidence="23" id="KW-1185">Reference proteome</keyword>
<keyword evidence="9" id="KW-0677">Repeat</keyword>
<evidence type="ECO:0000256" key="7">
    <source>
        <dbReference type="ARBA" id="ARBA00022692"/>
    </source>
</evidence>
<dbReference type="InterPro" id="IPR001245">
    <property type="entry name" value="Ser-Thr/Tyr_kinase_cat_dom"/>
</dbReference>
<keyword evidence="15" id="KW-0675">Receptor</keyword>
<evidence type="ECO:0000256" key="20">
    <source>
        <dbReference type="SAM" id="Phobius"/>
    </source>
</evidence>
<evidence type="ECO:0000313" key="22">
    <source>
        <dbReference type="EMBL" id="VAI28287.1"/>
    </source>
</evidence>
<dbReference type="FunFam" id="3.80.10.10:FF:000129">
    <property type="entry name" value="Leucine-rich repeat receptor-like kinase"/>
    <property type="match status" value="1"/>
</dbReference>
<dbReference type="SUPFAM" id="SSF52058">
    <property type="entry name" value="L domain-like"/>
    <property type="match status" value="1"/>
</dbReference>
<evidence type="ECO:0000313" key="23">
    <source>
        <dbReference type="Proteomes" id="UP000324705"/>
    </source>
</evidence>
<proteinExistence type="predicted"/>
<dbReference type="GO" id="GO:0005524">
    <property type="term" value="F:ATP binding"/>
    <property type="evidence" value="ECO:0007669"/>
    <property type="project" value="UniProtKB-UniRule"/>
</dbReference>
<dbReference type="EC" id="2.7.11.1" evidence="2"/>
<dbReference type="EMBL" id="LT934120">
    <property type="protein sequence ID" value="VAI28287.1"/>
    <property type="molecule type" value="Genomic_DNA"/>
</dbReference>
<dbReference type="InterPro" id="IPR032675">
    <property type="entry name" value="LRR_dom_sf"/>
</dbReference>
<dbReference type="InterPro" id="IPR001611">
    <property type="entry name" value="Leu-rich_rpt"/>
</dbReference>
<keyword evidence="8" id="KW-0732">Signal</keyword>
<keyword evidence="3" id="KW-0723">Serine/threonine-protein kinase</keyword>
<comment type="catalytic activity">
    <reaction evidence="17">
        <text>L-seryl-[protein] + ATP = O-phospho-L-seryl-[protein] + ADP + H(+)</text>
        <dbReference type="Rhea" id="RHEA:17989"/>
        <dbReference type="Rhea" id="RHEA-COMP:9863"/>
        <dbReference type="Rhea" id="RHEA-COMP:11604"/>
        <dbReference type="ChEBI" id="CHEBI:15378"/>
        <dbReference type="ChEBI" id="CHEBI:29999"/>
        <dbReference type="ChEBI" id="CHEBI:30616"/>
        <dbReference type="ChEBI" id="CHEBI:83421"/>
        <dbReference type="ChEBI" id="CHEBI:456216"/>
        <dbReference type="EC" id="2.7.11.1"/>
    </reaction>
</comment>
<dbReference type="FunFam" id="1.10.510.10:FF:000146">
    <property type="entry name" value="LRR receptor-like serine/threonine-protein kinase IOS1"/>
    <property type="match status" value="1"/>
</dbReference>
<evidence type="ECO:0000256" key="1">
    <source>
        <dbReference type="ARBA" id="ARBA00004162"/>
    </source>
</evidence>
<dbReference type="Gene3D" id="3.30.200.20">
    <property type="entry name" value="Phosphorylase Kinase, domain 1"/>
    <property type="match status" value="1"/>
</dbReference>
<evidence type="ECO:0000256" key="16">
    <source>
        <dbReference type="ARBA" id="ARBA00047899"/>
    </source>
</evidence>
<keyword evidence="12 18" id="KW-0067">ATP-binding</keyword>
<evidence type="ECO:0000256" key="14">
    <source>
        <dbReference type="ARBA" id="ARBA00023136"/>
    </source>
</evidence>
<keyword evidence="4" id="KW-0597">Phosphoprotein</keyword>
<evidence type="ECO:0000256" key="4">
    <source>
        <dbReference type="ARBA" id="ARBA00022553"/>
    </source>
</evidence>
<feature type="domain" description="Protein kinase" evidence="21">
    <location>
        <begin position="676"/>
        <end position="952"/>
    </location>
</feature>
<evidence type="ECO:0000256" key="9">
    <source>
        <dbReference type="ARBA" id="ARBA00022737"/>
    </source>
</evidence>
<comment type="subcellular location">
    <subcellularLocation>
        <location evidence="1">Cell membrane</location>
        <topology evidence="1">Single-pass membrane protein</topology>
    </subcellularLocation>
</comment>
<dbReference type="InterPro" id="IPR024788">
    <property type="entry name" value="Malectin-like_Carb-bd_dom"/>
</dbReference>